<dbReference type="PANTHER" id="PTHR42718">
    <property type="entry name" value="MAJOR FACILITATOR SUPERFAMILY MULTIDRUG TRANSPORTER MFSC"/>
    <property type="match status" value="1"/>
</dbReference>
<evidence type="ECO:0000256" key="3">
    <source>
        <dbReference type="ARBA" id="ARBA00022475"/>
    </source>
</evidence>
<evidence type="ECO:0000256" key="7">
    <source>
        <dbReference type="SAM" id="Phobius"/>
    </source>
</evidence>
<feature type="transmembrane region" description="Helical" evidence="7">
    <location>
        <begin position="359"/>
        <end position="385"/>
    </location>
</feature>
<feature type="transmembrane region" description="Helical" evidence="7">
    <location>
        <begin position="107"/>
        <end position="128"/>
    </location>
</feature>
<keyword evidence="6 7" id="KW-0472">Membrane</keyword>
<sequence>MSTDTSTRAGLREWLGLAVLALPTVLLALDLTVLHLALPHLGADLGASNTELLWITDVYAFMVAGALITMGTLGDRIGRRRLLLIGAAAFTAASVLAAYSTSPEMLIATRALLGLAGATLGPSTLSLIGTMFRDPRQRSLAIGLWLTAFSLGGALGPAVGGILLEYFWWGSVFLLGVPVMVVLLVTGPLLLPEYRAPRPGRLDLVSVALSLAALLPVIYGVKEIARSGLGVVPVAAIVAGAVAGVVFVRRQRRIADPLLDLTLFGSRRFSGALVGLMLGAVTLYAFTFYFTQHLRLVDGLSPLRAGLWFVPLAMATVVAATVSPLLARRFRPERVIAGGLVVASVGFVALAVSDTGAGLPTLIGAGVAIGVGINPLLVLGTDLVVGSAPPDRTGSAAAISESGSELGAGVGIAAFGTLGTTVYGTEVAAAMPPEVPAEVAAEARDSIVGAFAVVADLPAPVGERLLAVAREAFVSGMGVVSGASAAVLVGTAVLVLVMLGRRT</sequence>
<feature type="domain" description="Major facilitator superfamily (MFS) profile" evidence="8">
    <location>
        <begin position="16"/>
        <end position="503"/>
    </location>
</feature>
<dbReference type="GO" id="GO:0022857">
    <property type="term" value="F:transmembrane transporter activity"/>
    <property type="evidence" value="ECO:0007669"/>
    <property type="project" value="InterPro"/>
</dbReference>
<reference evidence="9 10" key="1">
    <citation type="submission" date="2016-12" db="EMBL/GenBank/DDBJ databases">
        <title>The draft genome sequence of Actinophytocola xinjiangensis.</title>
        <authorList>
            <person name="Wang W."/>
            <person name="Yuan L."/>
        </authorList>
    </citation>
    <scope>NUCLEOTIDE SEQUENCE [LARGE SCALE GENOMIC DNA]</scope>
    <source>
        <strain evidence="9 10">CGMCC 4.4663</strain>
    </source>
</reference>
<feature type="transmembrane region" description="Helical" evidence="7">
    <location>
        <begin position="202"/>
        <end position="221"/>
    </location>
</feature>
<organism evidence="9 10">
    <name type="scientific">Actinophytocola xinjiangensis</name>
    <dbReference type="NCBI Taxonomy" id="485602"/>
    <lineage>
        <taxon>Bacteria</taxon>
        <taxon>Bacillati</taxon>
        <taxon>Actinomycetota</taxon>
        <taxon>Actinomycetes</taxon>
        <taxon>Pseudonocardiales</taxon>
        <taxon>Pseudonocardiaceae</taxon>
    </lineage>
</organism>
<feature type="transmembrane region" description="Helical" evidence="7">
    <location>
        <begin position="334"/>
        <end position="353"/>
    </location>
</feature>
<proteinExistence type="predicted"/>
<name>A0A7Z0WI53_9PSEU</name>
<keyword evidence="4 7" id="KW-0812">Transmembrane</keyword>
<evidence type="ECO:0000313" key="9">
    <source>
        <dbReference type="EMBL" id="OLF06692.1"/>
    </source>
</evidence>
<dbReference type="AlphaFoldDB" id="A0A7Z0WI53"/>
<gene>
    <name evidence="9" type="ORF">BLA60_31010</name>
</gene>
<dbReference type="GO" id="GO:0005886">
    <property type="term" value="C:plasma membrane"/>
    <property type="evidence" value="ECO:0007669"/>
    <property type="project" value="UniProtKB-SubCell"/>
</dbReference>
<keyword evidence="2" id="KW-0813">Transport</keyword>
<dbReference type="CDD" id="cd17321">
    <property type="entry name" value="MFS_MMR_MDR_like"/>
    <property type="match status" value="1"/>
</dbReference>
<feature type="transmembrane region" description="Helical" evidence="7">
    <location>
        <begin position="82"/>
        <end position="101"/>
    </location>
</feature>
<dbReference type="InterPro" id="IPR011701">
    <property type="entry name" value="MFS"/>
</dbReference>
<keyword evidence="5 7" id="KW-1133">Transmembrane helix</keyword>
<feature type="transmembrane region" description="Helical" evidence="7">
    <location>
        <begin position="269"/>
        <end position="290"/>
    </location>
</feature>
<dbReference type="RefSeq" id="WP_075136573.1">
    <property type="nucleotide sequence ID" value="NZ_MSIF01000020.1"/>
</dbReference>
<comment type="subcellular location">
    <subcellularLocation>
        <location evidence="1">Cell membrane</location>
        <topology evidence="1">Multi-pass membrane protein</topology>
    </subcellularLocation>
</comment>
<keyword evidence="10" id="KW-1185">Reference proteome</keyword>
<dbReference type="PROSITE" id="PS50850">
    <property type="entry name" value="MFS"/>
    <property type="match status" value="1"/>
</dbReference>
<dbReference type="Pfam" id="PF07690">
    <property type="entry name" value="MFS_1"/>
    <property type="match status" value="1"/>
</dbReference>
<comment type="caution">
    <text evidence="9">The sequence shown here is derived from an EMBL/GenBank/DDBJ whole genome shotgun (WGS) entry which is preliminary data.</text>
</comment>
<dbReference type="EMBL" id="MSIF01000020">
    <property type="protein sequence ID" value="OLF06692.1"/>
    <property type="molecule type" value="Genomic_DNA"/>
</dbReference>
<evidence type="ECO:0000256" key="2">
    <source>
        <dbReference type="ARBA" id="ARBA00022448"/>
    </source>
</evidence>
<evidence type="ECO:0000256" key="1">
    <source>
        <dbReference type="ARBA" id="ARBA00004651"/>
    </source>
</evidence>
<dbReference type="PANTHER" id="PTHR42718:SF47">
    <property type="entry name" value="METHYL VIOLOGEN RESISTANCE PROTEIN SMVA"/>
    <property type="match status" value="1"/>
</dbReference>
<evidence type="ECO:0000256" key="5">
    <source>
        <dbReference type="ARBA" id="ARBA00022989"/>
    </source>
</evidence>
<dbReference type="OrthoDB" id="4172724at2"/>
<protein>
    <submittedName>
        <fullName evidence="9">MFS transporter</fullName>
    </submittedName>
</protein>
<feature type="transmembrane region" description="Helical" evidence="7">
    <location>
        <begin position="52"/>
        <end position="70"/>
    </location>
</feature>
<dbReference type="SUPFAM" id="SSF103473">
    <property type="entry name" value="MFS general substrate transporter"/>
    <property type="match status" value="1"/>
</dbReference>
<dbReference type="Gene3D" id="1.20.1250.20">
    <property type="entry name" value="MFS general substrate transporter like domains"/>
    <property type="match status" value="1"/>
</dbReference>
<feature type="transmembrane region" description="Helical" evidence="7">
    <location>
        <begin position="406"/>
        <end position="424"/>
    </location>
</feature>
<dbReference type="PRINTS" id="PR01036">
    <property type="entry name" value="TCRTETB"/>
</dbReference>
<feature type="transmembrane region" description="Helical" evidence="7">
    <location>
        <begin position="305"/>
        <end position="327"/>
    </location>
</feature>
<evidence type="ECO:0000313" key="10">
    <source>
        <dbReference type="Proteomes" id="UP000185696"/>
    </source>
</evidence>
<dbReference type="Proteomes" id="UP000185696">
    <property type="component" value="Unassembled WGS sequence"/>
</dbReference>
<feature type="transmembrane region" description="Helical" evidence="7">
    <location>
        <begin position="166"/>
        <end position="190"/>
    </location>
</feature>
<feature type="transmembrane region" description="Helical" evidence="7">
    <location>
        <begin position="227"/>
        <end position="248"/>
    </location>
</feature>
<evidence type="ECO:0000259" key="8">
    <source>
        <dbReference type="PROSITE" id="PS50850"/>
    </source>
</evidence>
<keyword evidence="3" id="KW-1003">Cell membrane</keyword>
<dbReference type="InterPro" id="IPR020846">
    <property type="entry name" value="MFS_dom"/>
</dbReference>
<feature type="transmembrane region" description="Helical" evidence="7">
    <location>
        <begin position="140"/>
        <end position="160"/>
    </location>
</feature>
<accession>A0A7Z0WI53</accession>
<dbReference type="InterPro" id="IPR036259">
    <property type="entry name" value="MFS_trans_sf"/>
</dbReference>
<evidence type="ECO:0000256" key="4">
    <source>
        <dbReference type="ARBA" id="ARBA00022692"/>
    </source>
</evidence>
<dbReference type="Gene3D" id="1.20.1720.10">
    <property type="entry name" value="Multidrug resistance protein D"/>
    <property type="match status" value="1"/>
</dbReference>
<feature type="transmembrane region" description="Helical" evidence="7">
    <location>
        <begin position="472"/>
        <end position="499"/>
    </location>
</feature>
<evidence type="ECO:0000256" key="6">
    <source>
        <dbReference type="ARBA" id="ARBA00023136"/>
    </source>
</evidence>